<keyword evidence="3" id="KW-0028">Amino-acid biosynthesis</keyword>
<feature type="domain" description="ACT" evidence="8">
    <location>
        <begin position="220"/>
        <end position="297"/>
    </location>
</feature>
<dbReference type="EMBL" id="CAJVQB010011232">
    <property type="protein sequence ID" value="CAG8746184.1"/>
    <property type="molecule type" value="Genomic_DNA"/>
</dbReference>
<evidence type="ECO:0000259" key="7">
    <source>
        <dbReference type="PROSITE" id="PS51171"/>
    </source>
</evidence>
<evidence type="ECO:0000256" key="1">
    <source>
        <dbReference type="ARBA" id="ARBA00004741"/>
    </source>
</evidence>
<dbReference type="InterPro" id="IPR001086">
    <property type="entry name" value="Preph_deHydtase"/>
</dbReference>
<feature type="non-terminal residue" evidence="9">
    <location>
        <position position="1"/>
    </location>
</feature>
<dbReference type="PROSITE" id="PS51671">
    <property type="entry name" value="ACT"/>
    <property type="match status" value="1"/>
</dbReference>
<keyword evidence="5" id="KW-0584">Phenylalanine biosynthesis</keyword>
<dbReference type="PANTHER" id="PTHR21022:SF19">
    <property type="entry name" value="PREPHENATE DEHYDRATASE-RELATED"/>
    <property type="match status" value="1"/>
</dbReference>
<evidence type="ECO:0000256" key="6">
    <source>
        <dbReference type="ARBA" id="ARBA00023239"/>
    </source>
</evidence>
<dbReference type="InterPro" id="IPR002912">
    <property type="entry name" value="ACT_dom"/>
</dbReference>
<dbReference type="Gene3D" id="3.40.190.10">
    <property type="entry name" value="Periplasmic binding protein-like II"/>
    <property type="match status" value="2"/>
</dbReference>
<protein>
    <recommendedName>
        <fullName evidence="2">prephenate dehydratase</fullName>
        <ecNumber evidence="2">4.2.1.51</ecNumber>
    </recommendedName>
</protein>
<dbReference type="Pfam" id="PF00800">
    <property type="entry name" value="PDT"/>
    <property type="match status" value="1"/>
</dbReference>
<dbReference type="Proteomes" id="UP000789901">
    <property type="component" value="Unassembled WGS sequence"/>
</dbReference>
<dbReference type="PIRSF" id="PIRSF001500">
    <property type="entry name" value="Chor_mut_pdt_Ppr"/>
    <property type="match status" value="1"/>
</dbReference>
<dbReference type="EC" id="4.2.1.51" evidence="2"/>
<dbReference type="PANTHER" id="PTHR21022">
    <property type="entry name" value="PREPHENATE DEHYDRATASE P PROTEIN"/>
    <property type="match status" value="1"/>
</dbReference>
<evidence type="ECO:0000256" key="3">
    <source>
        <dbReference type="ARBA" id="ARBA00022605"/>
    </source>
</evidence>
<dbReference type="SUPFAM" id="SSF53850">
    <property type="entry name" value="Periplasmic binding protein-like II"/>
    <property type="match status" value="1"/>
</dbReference>
<name>A0ABN7VA27_GIGMA</name>
<evidence type="ECO:0000256" key="5">
    <source>
        <dbReference type="ARBA" id="ARBA00023222"/>
    </source>
</evidence>
<organism evidence="9 10">
    <name type="scientific">Gigaspora margarita</name>
    <dbReference type="NCBI Taxonomy" id="4874"/>
    <lineage>
        <taxon>Eukaryota</taxon>
        <taxon>Fungi</taxon>
        <taxon>Fungi incertae sedis</taxon>
        <taxon>Mucoromycota</taxon>
        <taxon>Glomeromycotina</taxon>
        <taxon>Glomeromycetes</taxon>
        <taxon>Diversisporales</taxon>
        <taxon>Gigasporaceae</taxon>
        <taxon>Gigaspora</taxon>
    </lineage>
</organism>
<dbReference type="InterPro" id="IPR008242">
    <property type="entry name" value="Chor_mutase/pphenate_deHydtase"/>
</dbReference>
<gene>
    <name evidence="9" type="ORF">GMARGA_LOCUS15898</name>
</gene>
<evidence type="ECO:0000313" key="9">
    <source>
        <dbReference type="EMBL" id="CAG8746184.1"/>
    </source>
</evidence>
<keyword evidence="6" id="KW-0456">Lyase</keyword>
<dbReference type="Gene3D" id="3.30.70.260">
    <property type="match status" value="1"/>
</dbReference>
<evidence type="ECO:0000256" key="2">
    <source>
        <dbReference type="ARBA" id="ARBA00013147"/>
    </source>
</evidence>
<dbReference type="CDD" id="cd04905">
    <property type="entry name" value="ACT_CM-PDT"/>
    <property type="match status" value="1"/>
</dbReference>
<evidence type="ECO:0000256" key="4">
    <source>
        <dbReference type="ARBA" id="ARBA00023141"/>
    </source>
</evidence>
<dbReference type="SUPFAM" id="SSF55021">
    <property type="entry name" value="ACT-like"/>
    <property type="match status" value="1"/>
</dbReference>
<reference evidence="9 10" key="1">
    <citation type="submission" date="2021-06" db="EMBL/GenBank/DDBJ databases">
        <authorList>
            <person name="Kallberg Y."/>
            <person name="Tangrot J."/>
            <person name="Rosling A."/>
        </authorList>
    </citation>
    <scope>NUCLEOTIDE SEQUENCE [LARGE SCALE GENOMIC DNA]</scope>
    <source>
        <strain evidence="9 10">120-4 pot B 10/14</strain>
    </source>
</reference>
<comment type="pathway">
    <text evidence="1">Amino-acid biosynthesis; L-phenylalanine biosynthesis; phenylpyruvate from prephenate: step 1/1.</text>
</comment>
<accession>A0ABN7VA27</accession>
<evidence type="ECO:0000313" key="10">
    <source>
        <dbReference type="Proteomes" id="UP000789901"/>
    </source>
</evidence>
<keyword evidence="10" id="KW-1185">Reference proteome</keyword>
<feature type="domain" description="Prephenate dehydratase" evidence="7">
    <location>
        <begin position="33"/>
        <end position="207"/>
    </location>
</feature>
<dbReference type="NCBIfam" id="NF008865">
    <property type="entry name" value="PRK11898.1"/>
    <property type="match status" value="1"/>
</dbReference>
<sequence length="302" mass="34094">LKYLNNAPMSSDSLHAIYREIMSASISLQRETSVAYFGSPGSYTHQAAREKFGDSVLYYPQTTINDVFDSVEKGDTTYGVVPFENSTFGSVVTTLDRFISSKAQIFAEAYLKVNHYLLSNFKFDLTLHYLTLPKAFGQCQKWLDTHLKGVQRIDTFSTSKAAELSTVEPASAAISNSICADLYGLNILAKDIQDKKDNTTRFFILSTNSDGSTENDKTLLLFTVDHRKPGALCDSLRIFKDNNINLTKIDSRPSLQRPWHYVFFIELQGHKDDDVVKKSLEDLKEFCLDLKVLGSYQNQLQD</sequence>
<proteinExistence type="predicted"/>
<evidence type="ECO:0000259" key="8">
    <source>
        <dbReference type="PROSITE" id="PS51671"/>
    </source>
</evidence>
<comment type="caution">
    <text evidence="9">The sequence shown here is derived from an EMBL/GenBank/DDBJ whole genome shotgun (WGS) entry which is preliminary data.</text>
</comment>
<dbReference type="PROSITE" id="PS51171">
    <property type="entry name" value="PREPHENATE_DEHYDR_3"/>
    <property type="match status" value="1"/>
</dbReference>
<dbReference type="Pfam" id="PF01842">
    <property type="entry name" value="ACT"/>
    <property type="match status" value="1"/>
</dbReference>
<keyword evidence="4" id="KW-0057">Aromatic amino acid biosynthesis</keyword>
<dbReference type="InterPro" id="IPR045865">
    <property type="entry name" value="ACT-like_dom_sf"/>
</dbReference>
<dbReference type="CDD" id="cd13630">
    <property type="entry name" value="PBP2_PDT_1"/>
    <property type="match status" value="1"/>
</dbReference>